<dbReference type="EMBL" id="CP066776">
    <property type="protein sequence ID" value="QQL43722.1"/>
    <property type="molecule type" value="Genomic_DNA"/>
</dbReference>
<dbReference type="InterPro" id="IPR013498">
    <property type="entry name" value="Topo_IA_Znf"/>
</dbReference>
<dbReference type="Gene3D" id="3.30.65.10">
    <property type="entry name" value="Bacterial Topoisomerase I, domain 1"/>
    <property type="match status" value="1"/>
</dbReference>
<dbReference type="GO" id="GO:0006265">
    <property type="term" value="P:DNA topological change"/>
    <property type="evidence" value="ECO:0007669"/>
    <property type="project" value="InterPro"/>
</dbReference>
<dbReference type="Pfam" id="PF08378">
    <property type="entry name" value="NERD"/>
    <property type="match status" value="1"/>
</dbReference>
<gene>
    <name evidence="1" type="ORF">G3M56_007360</name>
</gene>
<dbReference type="GO" id="GO:0003916">
    <property type="term" value="F:DNA topoisomerase activity"/>
    <property type="evidence" value="ECO:0007669"/>
    <property type="project" value="InterPro"/>
</dbReference>
<reference evidence="1 2" key="1">
    <citation type="submission" date="2020-12" db="EMBL/GenBank/DDBJ databases">
        <title>Sulforoseuscoccus oceanibium gen. nov., sp. nov., a representative of the phylum Verrucomicrobia with special cytoplasmic membrane, and proposal of Sulforoseuscoccusaceae fam. nov.</title>
        <authorList>
            <person name="Xi F."/>
        </authorList>
    </citation>
    <scope>NUCLEOTIDE SEQUENCE [LARGE SCALE GENOMIC DNA]</scope>
    <source>
        <strain evidence="1 2">T37</strain>
    </source>
</reference>
<evidence type="ECO:0000313" key="2">
    <source>
        <dbReference type="Proteomes" id="UP000475117"/>
    </source>
</evidence>
<dbReference type="GO" id="GO:0003677">
    <property type="term" value="F:DNA binding"/>
    <property type="evidence" value="ECO:0007669"/>
    <property type="project" value="InterPro"/>
</dbReference>
<dbReference type="RefSeq" id="WP_164361613.1">
    <property type="nucleotide sequence ID" value="NZ_CP066776.1"/>
</dbReference>
<dbReference type="KEGG" id="soa:G3M56_007360"/>
<dbReference type="PROSITE" id="PS50965">
    <property type="entry name" value="NERD"/>
    <property type="match status" value="1"/>
</dbReference>
<dbReference type="Proteomes" id="UP000475117">
    <property type="component" value="Chromosome"/>
</dbReference>
<organism evidence="1 2">
    <name type="scientific">Sulfuriroseicoccus oceanibius</name>
    <dbReference type="NCBI Taxonomy" id="2707525"/>
    <lineage>
        <taxon>Bacteria</taxon>
        <taxon>Pseudomonadati</taxon>
        <taxon>Verrucomicrobiota</taxon>
        <taxon>Verrucomicrobiia</taxon>
        <taxon>Verrucomicrobiales</taxon>
        <taxon>Verrucomicrobiaceae</taxon>
        <taxon>Sulfuriroseicoccus</taxon>
    </lineage>
</organism>
<evidence type="ECO:0000313" key="1">
    <source>
        <dbReference type="EMBL" id="QQL43722.1"/>
    </source>
</evidence>
<dbReference type="InterPro" id="IPR011528">
    <property type="entry name" value="NERD"/>
</dbReference>
<accession>A0A6B3L6N1</accession>
<name>A0A6B3L6N1_9BACT</name>
<protein>
    <submittedName>
        <fullName evidence="1">NERD domain-containing protein</fullName>
    </submittedName>
</protein>
<sequence length="290" mass="32651">MDIFAWELPLGPMWLFNISALAFLWFILKTSRGKGWWGEFALHYLGLKLLDKSIYTTVSDFYLQRPDGRGTTQLDHVVVSKFGIFVIETKNMKGKIYGRAASRQWTQYIGRGNFKFQNPIHQNKLHIDALAKELELPADKFHNLVFFLGVCTLKNEDRPKTVMTHGLLPVIKGFTDELLDAETVTSLVDRLREIQRVTNNRATRMAHIAAIKGRQEAGSSNGRRGGFAAADVSPMEVGLGEISAEATADKTCPRCGAPMVLRRAKRGENRGNQFWGCSSYPKCRLIQPCD</sequence>
<proteinExistence type="predicted"/>
<keyword evidence="2" id="KW-1185">Reference proteome</keyword>
<dbReference type="AlphaFoldDB" id="A0A6B3L6N1"/>
<dbReference type="Pfam" id="PF01396">
    <property type="entry name" value="Zn_ribbon_Top1"/>
    <property type="match status" value="1"/>
</dbReference>
<dbReference type="GO" id="GO:0005694">
    <property type="term" value="C:chromosome"/>
    <property type="evidence" value="ECO:0007669"/>
    <property type="project" value="InterPro"/>
</dbReference>
<dbReference type="SUPFAM" id="SSF57783">
    <property type="entry name" value="Zinc beta-ribbon"/>
    <property type="match status" value="1"/>
</dbReference>